<keyword evidence="2" id="KW-1185">Reference proteome</keyword>
<dbReference type="SUPFAM" id="SSF54001">
    <property type="entry name" value="Cysteine proteinases"/>
    <property type="match status" value="1"/>
</dbReference>
<dbReference type="InterPro" id="IPR039537">
    <property type="entry name" value="Retrotran_Ty1/copia-like"/>
</dbReference>
<dbReference type="Proteomes" id="UP001231189">
    <property type="component" value="Unassembled WGS sequence"/>
</dbReference>
<dbReference type="InterPro" id="IPR038765">
    <property type="entry name" value="Papain-like_cys_pep_sf"/>
</dbReference>
<dbReference type="PANTHER" id="PTHR42648">
    <property type="entry name" value="TRANSPOSASE, PUTATIVE-RELATED"/>
    <property type="match status" value="1"/>
</dbReference>
<evidence type="ECO:0008006" key="3">
    <source>
        <dbReference type="Google" id="ProtNLM"/>
    </source>
</evidence>
<name>A0AAD8TNW2_LOLMU</name>
<organism evidence="1 2">
    <name type="scientific">Lolium multiflorum</name>
    <name type="common">Italian ryegrass</name>
    <name type="synonym">Lolium perenne subsp. multiflorum</name>
    <dbReference type="NCBI Taxonomy" id="4521"/>
    <lineage>
        <taxon>Eukaryota</taxon>
        <taxon>Viridiplantae</taxon>
        <taxon>Streptophyta</taxon>
        <taxon>Embryophyta</taxon>
        <taxon>Tracheophyta</taxon>
        <taxon>Spermatophyta</taxon>
        <taxon>Magnoliopsida</taxon>
        <taxon>Liliopsida</taxon>
        <taxon>Poales</taxon>
        <taxon>Poaceae</taxon>
        <taxon>BOP clade</taxon>
        <taxon>Pooideae</taxon>
        <taxon>Poodae</taxon>
        <taxon>Poeae</taxon>
        <taxon>Poeae Chloroplast Group 2 (Poeae type)</taxon>
        <taxon>Loliodinae</taxon>
        <taxon>Loliinae</taxon>
        <taxon>Lolium</taxon>
    </lineage>
</organism>
<dbReference type="AlphaFoldDB" id="A0AAD8TNW2"/>
<sequence length="232" mass="26841">MKDVVFTYVKNGPLVELRRKRIYLDKESELFQLFNLRDLDKSIISCYVLMKKREMRIRNIHDVGFIDPQIVNSYVLEDHPDDVEEDLWRFLSKQELKSDILFPYHFGFHWILMDTLAQFSCPGAHAQNGVAERKHRHLLEMARAMMIAASLPPHFWADAVSISTYLINLQPSTTLQGPCSAESLTTFYFFSAHQTPFSSLTTFPTLHTFLYHVTFLAYDGPSLPFSILPSST</sequence>
<evidence type="ECO:0000313" key="1">
    <source>
        <dbReference type="EMBL" id="KAK1686630.1"/>
    </source>
</evidence>
<dbReference type="InterPro" id="IPR036397">
    <property type="entry name" value="RNaseH_sf"/>
</dbReference>
<dbReference type="Gene3D" id="3.30.420.10">
    <property type="entry name" value="Ribonuclease H-like superfamily/Ribonuclease H"/>
    <property type="match status" value="1"/>
</dbReference>
<protein>
    <recommendedName>
        <fullName evidence="3">Integrase catalytic domain-containing protein</fullName>
    </recommendedName>
</protein>
<evidence type="ECO:0000313" key="2">
    <source>
        <dbReference type="Proteomes" id="UP001231189"/>
    </source>
</evidence>
<dbReference type="EMBL" id="JAUUTY010000002">
    <property type="protein sequence ID" value="KAK1686630.1"/>
    <property type="molecule type" value="Genomic_DNA"/>
</dbReference>
<accession>A0AAD8TNW2</accession>
<proteinExistence type="predicted"/>
<dbReference type="PANTHER" id="PTHR42648:SF31">
    <property type="entry name" value="RNA-DIRECTED DNA POLYMERASE"/>
    <property type="match status" value="1"/>
</dbReference>
<reference evidence="1" key="1">
    <citation type="submission" date="2023-07" db="EMBL/GenBank/DDBJ databases">
        <title>A chromosome-level genome assembly of Lolium multiflorum.</title>
        <authorList>
            <person name="Chen Y."/>
            <person name="Copetti D."/>
            <person name="Kolliker R."/>
            <person name="Studer B."/>
        </authorList>
    </citation>
    <scope>NUCLEOTIDE SEQUENCE</scope>
    <source>
        <strain evidence="1">02402/16</strain>
        <tissue evidence="1">Leaf</tissue>
    </source>
</reference>
<gene>
    <name evidence="1" type="ORF">QYE76_047478</name>
</gene>
<dbReference type="InterPro" id="IPR012337">
    <property type="entry name" value="RNaseH-like_sf"/>
</dbReference>
<dbReference type="SUPFAM" id="SSF53098">
    <property type="entry name" value="Ribonuclease H-like"/>
    <property type="match status" value="1"/>
</dbReference>
<dbReference type="GO" id="GO:0003676">
    <property type="term" value="F:nucleic acid binding"/>
    <property type="evidence" value="ECO:0007669"/>
    <property type="project" value="InterPro"/>
</dbReference>
<comment type="caution">
    <text evidence="1">The sequence shown here is derived from an EMBL/GenBank/DDBJ whole genome shotgun (WGS) entry which is preliminary data.</text>
</comment>